<dbReference type="Gene3D" id="3.40.630.30">
    <property type="match status" value="1"/>
</dbReference>
<dbReference type="NCBIfam" id="TIGR01686">
    <property type="entry name" value="FkbH"/>
    <property type="match status" value="1"/>
</dbReference>
<dbReference type="STRING" id="156889.Mmc1_0150"/>
<gene>
    <name evidence="1" type="ordered locus">Mmc1_0150</name>
</gene>
<dbReference type="HOGENOM" id="CLU_018095_1_0_5"/>
<evidence type="ECO:0000313" key="1">
    <source>
        <dbReference type="EMBL" id="ABK42677.1"/>
    </source>
</evidence>
<dbReference type="InterPro" id="IPR010033">
    <property type="entry name" value="HAD_SF_ppase_IIIC"/>
</dbReference>
<dbReference type="SUPFAM" id="SSF55729">
    <property type="entry name" value="Acyl-CoA N-acyltransferases (Nat)"/>
    <property type="match status" value="1"/>
</dbReference>
<dbReference type="InterPro" id="IPR010037">
    <property type="entry name" value="FkbH_domain"/>
</dbReference>
<keyword evidence="2" id="KW-1185">Reference proteome</keyword>
<dbReference type="EMBL" id="CP000471">
    <property type="protein sequence ID" value="ABK42677.1"/>
    <property type="molecule type" value="Genomic_DNA"/>
</dbReference>
<dbReference type="InterPro" id="IPR016181">
    <property type="entry name" value="Acyl_CoA_acyltransferase"/>
</dbReference>
<proteinExistence type="predicted"/>
<name>A0L3Y4_MAGMM</name>
<dbReference type="InterPro" id="IPR036412">
    <property type="entry name" value="HAD-like_sf"/>
</dbReference>
<reference evidence="1 2" key="2">
    <citation type="journal article" date="2012" name="Int. J. Syst. Evol. Microbiol.">
        <title>Magnetococcus marinus gen. nov., sp. nov., a marine, magnetotactic bacterium that represents a novel lineage (Magnetococcaceae fam. nov.; Magnetococcales ord. nov.) at the base of the Alphaproteobacteria.</title>
        <authorList>
            <person name="Bazylinski D.A."/>
            <person name="Williams T.J."/>
            <person name="Lefevre C.T."/>
            <person name="Berg R.J."/>
            <person name="Zhang C.L."/>
            <person name="Bowser S.S."/>
            <person name="Dean A.J."/>
            <person name="Beveridge T.J."/>
        </authorList>
    </citation>
    <scope>NUCLEOTIDE SEQUENCE [LARGE SCALE GENOMIC DNA]</scope>
    <source>
        <strain evidence="2">ATCC BAA-1437 / JCM 17883 / MC-1</strain>
    </source>
</reference>
<dbReference type="SUPFAM" id="SSF56784">
    <property type="entry name" value="HAD-like"/>
    <property type="match status" value="1"/>
</dbReference>
<dbReference type="KEGG" id="mgm:Mmc1_0150"/>
<dbReference type="Gene3D" id="3.40.50.1000">
    <property type="entry name" value="HAD superfamily/HAD-like"/>
    <property type="match status" value="1"/>
</dbReference>
<evidence type="ECO:0000313" key="2">
    <source>
        <dbReference type="Proteomes" id="UP000002586"/>
    </source>
</evidence>
<dbReference type="InterPro" id="IPR023214">
    <property type="entry name" value="HAD_sf"/>
</dbReference>
<protein>
    <submittedName>
        <fullName evidence="1">FkbH like protein</fullName>
    </submittedName>
</protein>
<dbReference type="Proteomes" id="UP000002586">
    <property type="component" value="Chromosome"/>
</dbReference>
<dbReference type="Gene3D" id="3.40.50.1110">
    <property type="entry name" value="SGNH hydrolase"/>
    <property type="match status" value="1"/>
</dbReference>
<dbReference type="InterPro" id="IPR036514">
    <property type="entry name" value="SGNH_hydro_sf"/>
</dbReference>
<sequence length="563" mass="62417">MVMAISKTPLTLISDFNLSVLARLLNHAQQDTPLEATLSPFGQPYQTLAAPPEREDAVVMVWCRAEGVLPSFAQGLQFEAVDEQVLEGEVRHFAQQLRHHATQVKHLLVSSWVLPPQERGYGMLDWQPGLGLRYLLARANLLLAQQLADAANIHLLDTQAWLQSAGNKAASPRMAYASKTPYGNGVFEAAAADILAVLDGLQGRSRRLVLVDLDDTLWGGIIGETGWQGIRLGGHDHGGEAFQDFQRALKGLIKRGVLVGVVSKNTEEVALAAFEKHPEMVLKKEDLAGWRINWQDKAQNVVELSQQINLGLQSVVFIDDNPAERGRVREALPQVLVPEWPKQPSEYAAFLRAMNCFELPALSDEDRQRAAMVRAERARQETKGTLANHGDWLQSLGMQVRLSPITPVNLPRVEQLFNKTNQMNISTRRLSESQIHHWAQQPGHVLWAASVTDRFGDSGLTGILAVALEGEEAVITDLILSCRVMGRQVEHLLLHRGVAWAMAQGAKRLVAHYRPTDRNAPCLSFLRGSGLTEAPEHTFSWSCVTPYPQPQHVMLEELPHVQG</sequence>
<dbReference type="eggNOG" id="COG3882">
    <property type="taxonomic scope" value="Bacteria"/>
</dbReference>
<dbReference type="GO" id="GO:0016788">
    <property type="term" value="F:hydrolase activity, acting on ester bonds"/>
    <property type="evidence" value="ECO:0007669"/>
    <property type="project" value="UniProtKB-ARBA"/>
</dbReference>
<dbReference type="NCBIfam" id="TIGR01681">
    <property type="entry name" value="HAD-SF-IIIC"/>
    <property type="match status" value="1"/>
</dbReference>
<dbReference type="AlphaFoldDB" id="A0L3Y4"/>
<organism evidence="1 2">
    <name type="scientific">Magnetococcus marinus (strain ATCC BAA-1437 / JCM 17883 / MC-1)</name>
    <dbReference type="NCBI Taxonomy" id="156889"/>
    <lineage>
        <taxon>Bacteria</taxon>
        <taxon>Pseudomonadati</taxon>
        <taxon>Pseudomonadota</taxon>
        <taxon>Magnetococcia</taxon>
        <taxon>Magnetococcales</taxon>
        <taxon>Magnetococcaceae</taxon>
        <taxon>Magnetococcus</taxon>
    </lineage>
</organism>
<reference evidence="2" key="1">
    <citation type="journal article" date="2009" name="Appl. Environ. Microbiol.">
        <title>Complete genome sequence of the chemolithoautotrophic marine magnetotactic coccus strain MC-1.</title>
        <authorList>
            <person name="Schubbe S."/>
            <person name="Williams T.J."/>
            <person name="Xie G."/>
            <person name="Kiss H.E."/>
            <person name="Brettin T.S."/>
            <person name="Martinez D."/>
            <person name="Ross C.A."/>
            <person name="Schuler D."/>
            <person name="Cox B.L."/>
            <person name="Nealson K.H."/>
            <person name="Bazylinski D.A."/>
        </authorList>
    </citation>
    <scope>NUCLEOTIDE SEQUENCE [LARGE SCALE GENOMIC DNA]</scope>
    <source>
        <strain evidence="2">ATCC BAA-1437 / JCM 17883 / MC-1</strain>
    </source>
</reference>
<accession>A0L3Y4</accession>